<dbReference type="Proteomes" id="UP000789920">
    <property type="component" value="Unassembled WGS sequence"/>
</dbReference>
<organism evidence="1 2">
    <name type="scientific">Racocetra persica</name>
    <dbReference type="NCBI Taxonomy" id="160502"/>
    <lineage>
        <taxon>Eukaryota</taxon>
        <taxon>Fungi</taxon>
        <taxon>Fungi incertae sedis</taxon>
        <taxon>Mucoromycota</taxon>
        <taxon>Glomeromycotina</taxon>
        <taxon>Glomeromycetes</taxon>
        <taxon>Diversisporales</taxon>
        <taxon>Gigasporaceae</taxon>
        <taxon>Racocetra</taxon>
    </lineage>
</organism>
<evidence type="ECO:0000313" key="1">
    <source>
        <dbReference type="EMBL" id="CAG8700917.1"/>
    </source>
</evidence>
<name>A0ACA9PAM6_9GLOM</name>
<protein>
    <submittedName>
        <fullName evidence="1">9946_t:CDS:1</fullName>
    </submittedName>
</protein>
<proteinExistence type="predicted"/>
<feature type="non-terminal residue" evidence="1">
    <location>
        <position position="129"/>
    </location>
</feature>
<gene>
    <name evidence="1" type="ORF">RPERSI_LOCUS10022</name>
</gene>
<sequence length="129" mass="14830">MSPDSKKLIDLPEECIREILTFVKDDNKSLYSVLLVNKLLHDIVLPMIWKNPPLTRESVVKKYLNELNEEEQTILIPLMVNLPPTRPRPKCASHLVGLNLHDLNVACIRLLATQERFCECGELRIVSIM</sequence>
<dbReference type="EMBL" id="CAJVQC010019396">
    <property type="protein sequence ID" value="CAG8700917.1"/>
    <property type="molecule type" value="Genomic_DNA"/>
</dbReference>
<accession>A0ACA9PAM6</accession>
<reference evidence="1" key="1">
    <citation type="submission" date="2021-06" db="EMBL/GenBank/DDBJ databases">
        <authorList>
            <person name="Kallberg Y."/>
            <person name="Tangrot J."/>
            <person name="Rosling A."/>
        </authorList>
    </citation>
    <scope>NUCLEOTIDE SEQUENCE</scope>
    <source>
        <strain evidence="1">MA461A</strain>
    </source>
</reference>
<evidence type="ECO:0000313" key="2">
    <source>
        <dbReference type="Proteomes" id="UP000789920"/>
    </source>
</evidence>
<keyword evidence="2" id="KW-1185">Reference proteome</keyword>
<comment type="caution">
    <text evidence="1">The sequence shown here is derived from an EMBL/GenBank/DDBJ whole genome shotgun (WGS) entry which is preliminary data.</text>
</comment>